<evidence type="ECO:0000313" key="2">
    <source>
        <dbReference type="EMBL" id="SEN73932.1"/>
    </source>
</evidence>
<dbReference type="OrthoDB" id="2990064at2"/>
<keyword evidence="1" id="KW-1133">Transmembrane helix</keyword>
<dbReference type="RefSeq" id="WP_089972807.1">
    <property type="nucleotide sequence ID" value="NZ_FOCQ01000020.1"/>
</dbReference>
<dbReference type="STRING" id="1173111.SAMN05444955_12049"/>
<dbReference type="Proteomes" id="UP000199695">
    <property type="component" value="Unassembled WGS sequence"/>
</dbReference>
<feature type="transmembrane region" description="Helical" evidence="1">
    <location>
        <begin position="7"/>
        <end position="26"/>
    </location>
</feature>
<keyword evidence="1" id="KW-0812">Transmembrane</keyword>
<protein>
    <submittedName>
        <fullName evidence="2">Uncharacterized protein</fullName>
    </submittedName>
</protein>
<evidence type="ECO:0000313" key="3">
    <source>
        <dbReference type="Proteomes" id="UP000199695"/>
    </source>
</evidence>
<proteinExistence type="predicted"/>
<sequence length="92" mass="10702">MRLFKWSAIWIALVILITGFLSYIAYDLDLAAWQTQLRTAGSIFFMIALIVGGVLTTDSAYRNRKRFFYREEWSFICILVTVFLFGISFLLS</sequence>
<accession>A0A1H8IZM0</accession>
<organism evidence="2 3">
    <name type="scientific">Lihuaxuella thermophila</name>
    <dbReference type="NCBI Taxonomy" id="1173111"/>
    <lineage>
        <taxon>Bacteria</taxon>
        <taxon>Bacillati</taxon>
        <taxon>Bacillota</taxon>
        <taxon>Bacilli</taxon>
        <taxon>Bacillales</taxon>
        <taxon>Thermoactinomycetaceae</taxon>
        <taxon>Lihuaxuella</taxon>
    </lineage>
</organism>
<keyword evidence="1" id="KW-0472">Membrane</keyword>
<gene>
    <name evidence="2" type="ORF">SAMN05444955_12049</name>
</gene>
<name>A0A1H8IZM0_9BACL</name>
<dbReference type="EMBL" id="FOCQ01000020">
    <property type="protein sequence ID" value="SEN73932.1"/>
    <property type="molecule type" value="Genomic_DNA"/>
</dbReference>
<evidence type="ECO:0000256" key="1">
    <source>
        <dbReference type="SAM" id="Phobius"/>
    </source>
</evidence>
<keyword evidence="3" id="KW-1185">Reference proteome</keyword>
<feature type="transmembrane region" description="Helical" evidence="1">
    <location>
        <begin position="73"/>
        <end position="91"/>
    </location>
</feature>
<reference evidence="2 3" key="1">
    <citation type="submission" date="2016-10" db="EMBL/GenBank/DDBJ databases">
        <authorList>
            <person name="de Groot N.N."/>
        </authorList>
    </citation>
    <scope>NUCLEOTIDE SEQUENCE [LARGE SCALE GENOMIC DNA]</scope>
    <source>
        <strain evidence="2 3">DSM 46701</strain>
    </source>
</reference>
<feature type="transmembrane region" description="Helical" evidence="1">
    <location>
        <begin position="38"/>
        <end position="61"/>
    </location>
</feature>
<dbReference type="AlphaFoldDB" id="A0A1H8IZM0"/>